<dbReference type="OrthoDB" id="1845399at2"/>
<proteinExistence type="predicted"/>
<dbReference type="AlphaFoldDB" id="A0A248TD72"/>
<organism evidence="4 5">
    <name type="scientific">Cytobacillus kochii</name>
    <dbReference type="NCBI Taxonomy" id="859143"/>
    <lineage>
        <taxon>Bacteria</taxon>
        <taxon>Bacillati</taxon>
        <taxon>Bacillota</taxon>
        <taxon>Bacilli</taxon>
        <taxon>Bacillales</taxon>
        <taxon>Bacillaceae</taxon>
        <taxon>Cytobacillus</taxon>
    </lineage>
</organism>
<dbReference type="InterPro" id="IPR020916">
    <property type="entry name" value="Gln_gamma-glutamylTfrase_bac"/>
</dbReference>
<dbReference type="Proteomes" id="UP000215137">
    <property type="component" value="Chromosome"/>
</dbReference>
<protein>
    <submittedName>
        <fullName evidence="4">Protein-glutamine gamma-glutamyltransferase</fullName>
    </submittedName>
</protein>
<dbReference type="GO" id="GO:0030435">
    <property type="term" value="P:sporulation resulting in formation of a cellular spore"/>
    <property type="evidence" value="ECO:0007669"/>
    <property type="project" value="UniProtKB-KW"/>
</dbReference>
<reference evidence="4 5" key="1">
    <citation type="submission" date="2017-08" db="EMBL/GenBank/DDBJ databases">
        <title>Complete Genome Sequence of Bacillus kochii Oregon-R-modENCODE STRAIN BDGP4, isolated from Drosophila melanogaster gut.</title>
        <authorList>
            <person name="Wan K.H."/>
            <person name="Yu C."/>
            <person name="Park S."/>
            <person name="Hammonds A.S."/>
            <person name="Booth B.W."/>
            <person name="Celniker S.E."/>
        </authorList>
    </citation>
    <scope>NUCLEOTIDE SEQUENCE [LARGE SCALE GENOMIC DNA]</scope>
    <source>
        <strain evidence="4 5">BDGP4</strain>
    </source>
</reference>
<dbReference type="Pfam" id="PF20085">
    <property type="entry name" value="TGL"/>
    <property type="match status" value="1"/>
</dbReference>
<accession>A0A248TD72</accession>
<evidence type="ECO:0000256" key="1">
    <source>
        <dbReference type="ARBA" id="ARBA00022679"/>
    </source>
</evidence>
<dbReference type="KEGG" id="bko:CKF48_01830"/>
<evidence type="ECO:0000313" key="5">
    <source>
        <dbReference type="Proteomes" id="UP000215137"/>
    </source>
</evidence>
<keyword evidence="3" id="KW-0012">Acyltransferase</keyword>
<keyword evidence="5" id="KW-1185">Reference proteome</keyword>
<keyword evidence="2" id="KW-0749">Sporulation</keyword>
<evidence type="ECO:0000313" key="4">
    <source>
        <dbReference type="EMBL" id="ASV66178.1"/>
    </source>
</evidence>
<name>A0A248TD72_9BACI</name>
<evidence type="ECO:0000256" key="2">
    <source>
        <dbReference type="ARBA" id="ARBA00022969"/>
    </source>
</evidence>
<keyword evidence="1 4" id="KW-0808">Transferase</keyword>
<evidence type="ECO:0000256" key="3">
    <source>
        <dbReference type="ARBA" id="ARBA00023315"/>
    </source>
</evidence>
<sequence length="255" mass="29760">MTIIIQSQEKPPIHSFSPIQQDIYRALDSSPQQFFYDSAFVFEFELLLREKLIQAAYQLHESKAEFAPFDVSRFNPQIWTKTKYGYVLKPYILPSDAIRDVFHNSHLYAFECSTAIVLLFYKSVLDSISISRFNTLFQGLLVWDWNYDQDLGIDTRIGRDFIPGDVVYFYNPDFEHPIWTGENAVYLGNDRYFGHGVGLESERGMIEALNTLRKPGATQDAYLISQHSRLSYKYLSQFARRVPHQNYDSSIFQLL</sequence>
<dbReference type="EMBL" id="CP022983">
    <property type="protein sequence ID" value="ASV66178.1"/>
    <property type="molecule type" value="Genomic_DNA"/>
</dbReference>
<dbReference type="RefSeq" id="WP_095369753.1">
    <property type="nucleotide sequence ID" value="NZ_CP022983.1"/>
</dbReference>
<gene>
    <name evidence="4" type="ORF">CKF48_01830</name>
</gene>
<dbReference type="GO" id="GO:0003810">
    <property type="term" value="F:protein-glutamine gamma-glutamyltransferase activity"/>
    <property type="evidence" value="ECO:0007669"/>
    <property type="project" value="InterPro"/>
</dbReference>